<dbReference type="AlphaFoldDB" id="A0A7S1DF97"/>
<dbReference type="EMBL" id="HBFX01000071">
    <property type="protein sequence ID" value="CAD8945529.1"/>
    <property type="molecule type" value="Transcribed_RNA"/>
</dbReference>
<feature type="non-terminal residue" evidence="1">
    <location>
        <position position="159"/>
    </location>
</feature>
<reference evidence="1" key="1">
    <citation type="submission" date="2021-01" db="EMBL/GenBank/DDBJ databases">
        <authorList>
            <person name="Corre E."/>
            <person name="Pelletier E."/>
            <person name="Niang G."/>
            <person name="Scheremetjew M."/>
            <person name="Finn R."/>
            <person name="Kale V."/>
            <person name="Holt S."/>
            <person name="Cochrane G."/>
            <person name="Meng A."/>
            <person name="Brown T."/>
            <person name="Cohen L."/>
        </authorList>
    </citation>
    <scope>NUCLEOTIDE SEQUENCE</scope>
    <source>
        <strain evidence="1">CCMP644</strain>
    </source>
</reference>
<accession>A0A7S1DF97</accession>
<sequence>MVHTSCPASPAGPGRFSEEMRTSSSVLLTFIHDHLPVVPLLEEASDSVDFPDVNYPGQVYETGLEGLDDLMTISGVVPSILLGLDDEEGAMPLIEDEDQDDGEGEDGECSVTSLGDALSAREESACGSVRNDAVEMCEVFDDDLELPPGFSLGMGGASG</sequence>
<gene>
    <name evidence="1" type="ORF">HAND00432_LOCUS46</name>
</gene>
<evidence type="ECO:0000313" key="1">
    <source>
        <dbReference type="EMBL" id="CAD8945529.1"/>
    </source>
</evidence>
<organism evidence="1">
    <name type="scientific">Hemiselmis andersenii</name>
    <name type="common">Cryptophyte alga</name>
    <dbReference type="NCBI Taxonomy" id="464988"/>
    <lineage>
        <taxon>Eukaryota</taxon>
        <taxon>Cryptophyceae</taxon>
        <taxon>Cryptomonadales</taxon>
        <taxon>Hemiselmidaceae</taxon>
        <taxon>Hemiselmis</taxon>
    </lineage>
</organism>
<protein>
    <submittedName>
        <fullName evidence="1">Uncharacterized protein</fullName>
    </submittedName>
</protein>
<proteinExistence type="predicted"/>
<name>A0A7S1DF97_HEMAN</name>